<evidence type="ECO:0000256" key="10">
    <source>
        <dbReference type="PROSITE-ProRule" id="PRU01379"/>
    </source>
</evidence>
<evidence type="ECO:0000313" key="12">
    <source>
        <dbReference type="Proteomes" id="UP000504634"/>
    </source>
</evidence>
<comment type="similarity">
    <text evidence="2 10">Belongs to the peptidase M14 family.</text>
</comment>
<evidence type="ECO:0000313" key="13">
    <source>
        <dbReference type="RefSeq" id="XP_030380226.1"/>
    </source>
</evidence>
<keyword evidence="9" id="KW-0482">Metalloprotease</keyword>
<feature type="active site" description="Proton donor/acceptor" evidence="10">
    <location>
        <position position="251"/>
    </location>
</feature>
<dbReference type="GO" id="GO:0006508">
    <property type="term" value="P:proteolysis"/>
    <property type="evidence" value="ECO:0007669"/>
    <property type="project" value="UniProtKB-KW"/>
</dbReference>
<dbReference type="PANTHER" id="PTHR11705">
    <property type="entry name" value="PROTEASE FAMILY M14 CARBOXYPEPTIDASE A,B"/>
    <property type="match status" value="1"/>
</dbReference>
<dbReference type="GO" id="GO:0005615">
    <property type="term" value="C:extracellular space"/>
    <property type="evidence" value="ECO:0007669"/>
    <property type="project" value="TreeGrafter"/>
</dbReference>
<keyword evidence="3" id="KW-0121">Carboxypeptidase</keyword>
<dbReference type="GO" id="GO:0008270">
    <property type="term" value="F:zinc ion binding"/>
    <property type="evidence" value="ECO:0007669"/>
    <property type="project" value="InterPro"/>
</dbReference>
<dbReference type="OrthoDB" id="3626597at2759"/>
<keyword evidence="5" id="KW-0479">Metal-binding</keyword>
<keyword evidence="12" id="KW-1185">Reference proteome</keyword>
<dbReference type="Gene3D" id="3.40.630.10">
    <property type="entry name" value="Zn peptidases"/>
    <property type="match status" value="1"/>
</dbReference>
<dbReference type="InterPro" id="IPR000834">
    <property type="entry name" value="Peptidase_M14"/>
</dbReference>
<keyword evidence="8" id="KW-0862">Zinc</keyword>
<dbReference type="RefSeq" id="XP_030380226.1">
    <property type="nucleotide sequence ID" value="XM_030524366.1"/>
</dbReference>
<keyword evidence="7" id="KW-0378">Hydrolase</keyword>
<evidence type="ECO:0000256" key="9">
    <source>
        <dbReference type="ARBA" id="ARBA00023049"/>
    </source>
</evidence>
<dbReference type="GO" id="GO:0004181">
    <property type="term" value="F:metallocarboxypeptidase activity"/>
    <property type="evidence" value="ECO:0007669"/>
    <property type="project" value="InterPro"/>
</dbReference>
<evidence type="ECO:0000259" key="11">
    <source>
        <dbReference type="PROSITE" id="PS52035"/>
    </source>
</evidence>
<dbReference type="PANTHER" id="PTHR11705:SF140">
    <property type="entry name" value="FI02848P-RELATED"/>
    <property type="match status" value="1"/>
</dbReference>
<dbReference type="PROSITE" id="PS52035">
    <property type="entry name" value="PEPTIDASE_M14"/>
    <property type="match status" value="1"/>
</dbReference>
<comment type="cofactor">
    <cofactor evidence="1">
        <name>Zn(2+)</name>
        <dbReference type="ChEBI" id="CHEBI:29105"/>
    </cofactor>
</comment>
<dbReference type="SUPFAM" id="SSF53187">
    <property type="entry name" value="Zn-dependent exopeptidases"/>
    <property type="match status" value="1"/>
</dbReference>
<keyword evidence="4" id="KW-0645">Protease</keyword>
<dbReference type="Proteomes" id="UP000504634">
    <property type="component" value="Unplaced"/>
</dbReference>
<dbReference type="SMART" id="SM00631">
    <property type="entry name" value="Zn_pept"/>
    <property type="match status" value="1"/>
</dbReference>
<accession>A0A6J2TUI6</accession>
<evidence type="ECO:0000256" key="5">
    <source>
        <dbReference type="ARBA" id="ARBA00022723"/>
    </source>
</evidence>
<evidence type="ECO:0000256" key="2">
    <source>
        <dbReference type="ARBA" id="ARBA00005988"/>
    </source>
</evidence>
<evidence type="ECO:0000256" key="6">
    <source>
        <dbReference type="ARBA" id="ARBA00022729"/>
    </source>
</evidence>
<organism evidence="12 13">
    <name type="scientific">Drosophila lebanonensis</name>
    <name type="common">Fruit fly</name>
    <name type="synonym">Scaptodrosophila lebanonensis</name>
    <dbReference type="NCBI Taxonomy" id="7225"/>
    <lineage>
        <taxon>Eukaryota</taxon>
        <taxon>Metazoa</taxon>
        <taxon>Ecdysozoa</taxon>
        <taxon>Arthropoda</taxon>
        <taxon>Hexapoda</taxon>
        <taxon>Insecta</taxon>
        <taxon>Pterygota</taxon>
        <taxon>Neoptera</taxon>
        <taxon>Endopterygota</taxon>
        <taxon>Diptera</taxon>
        <taxon>Brachycera</taxon>
        <taxon>Muscomorpha</taxon>
        <taxon>Ephydroidea</taxon>
        <taxon>Drosophilidae</taxon>
        <taxon>Scaptodrosophila</taxon>
    </lineage>
</organism>
<evidence type="ECO:0000256" key="8">
    <source>
        <dbReference type="ARBA" id="ARBA00022833"/>
    </source>
</evidence>
<name>A0A6J2TUI6_DROLE</name>
<dbReference type="FunFam" id="3.40.630.10:FF:000084">
    <property type="entry name" value="Carboxypeptidase B2"/>
    <property type="match status" value="1"/>
</dbReference>
<proteinExistence type="inferred from homology"/>
<dbReference type="PRINTS" id="PR00765">
    <property type="entry name" value="CRBOXYPTASEA"/>
</dbReference>
<reference evidence="13" key="1">
    <citation type="submission" date="2025-08" db="UniProtKB">
        <authorList>
            <consortium name="RefSeq"/>
        </authorList>
    </citation>
    <scope>IDENTIFICATION</scope>
    <source>
        <strain evidence="13">11010-0011.00</strain>
        <tissue evidence="13">Whole body</tissue>
    </source>
</reference>
<dbReference type="Pfam" id="PF00246">
    <property type="entry name" value="Peptidase_M14"/>
    <property type="match status" value="1"/>
</dbReference>
<gene>
    <name evidence="13" type="primary">LOC115628312</name>
</gene>
<sequence>MEYLQNLEKANADRVQLRDAGFSYENRTLKTITVTNGDGRTDKNVIFVDATFHGREWLPPHAAVYLVEQLVSNFKENMDLLKDYDWIILPLVNPDGYVHSYTFNNMWRFNRKPSRNGYIGTDLNRNFGFQWGRLDGSSRNPRSELFAGNAPFSEPESRIVRDIMHDLVVSGRGIMYITLHSYMNAILYSYDYTNRVFPKNMLNLSQVAHAGANAVIAKGGDLKAIYESYEASGTSQDYAYCVGFPLVFTFELPGNDFWPKKTKIDGFVKESWTAIRAMAKKAMELYPLGTKIPKFKGKFYLNMNDKCINY</sequence>
<feature type="domain" description="Peptidase M14" evidence="11">
    <location>
        <begin position="1"/>
        <end position="282"/>
    </location>
</feature>
<evidence type="ECO:0000256" key="1">
    <source>
        <dbReference type="ARBA" id="ARBA00001947"/>
    </source>
</evidence>
<dbReference type="GeneID" id="115628312"/>
<evidence type="ECO:0000256" key="7">
    <source>
        <dbReference type="ARBA" id="ARBA00022801"/>
    </source>
</evidence>
<dbReference type="AlphaFoldDB" id="A0A6J2TUI6"/>
<evidence type="ECO:0000256" key="4">
    <source>
        <dbReference type="ARBA" id="ARBA00022670"/>
    </source>
</evidence>
<evidence type="ECO:0000256" key="3">
    <source>
        <dbReference type="ARBA" id="ARBA00022645"/>
    </source>
</evidence>
<protein>
    <submittedName>
        <fullName evidence="13">Carboxypeptidase B-like</fullName>
    </submittedName>
</protein>
<keyword evidence="6" id="KW-0732">Signal</keyword>